<protein>
    <submittedName>
        <fullName evidence="11">TonB-linked outer membrane protein, SusC/RagA family</fullName>
    </submittedName>
</protein>
<dbReference type="Gene3D" id="2.170.130.10">
    <property type="entry name" value="TonB-dependent receptor, plug domain"/>
    <property type="match status" value="1"/>
</dbReference>
<evidence type="ECO:0000256" key="1">
    <source>
        <dbReference type="ARBA" id="ARBA00004571"/>
    </source>
</evidence>
<dbReference type="PROSITE" id="PS52016">
    <property type="entry name" value="TONB_DEPENDENT_REC_3"/>
    <property type="match status" value="1"/>
</dbReference>
<keyword evidence="9" id="KW-0732">Signal</keyword>
<keyword evidence="5 7" id="KW-0472">Membrane</keyword>
<evidence type="ECO:0000256" key="5">
    <source>
        <dbReference type="ARBA" id="ARBA00023136"/>
    </source>
</evidence>
<organism evidence="11 12">
    <name type="scientific">Pseudarcicella hirudinis</name>
    <dbReference type="NCBI Taxonomy" id="1079859"/>
    <lineage>
        <taxon>Bacteria</taxon>
        <taxon>Pseudomonadati</taxon>
        <taxon>Bacteroidota</taxon>
        <taxon>Cytophagia</taxon>
        <taxon>Cytophagales</taxon>
        <taxon>Flectobacillaceae</taxon>
        <taxon>Pseudarcicella</taxon>
    </lineage>
</organism>
<keyword evidence="6 7" id="KW-0998">Cell outer membrane</keyword>
<dbReference type="SUPFAM" id="SSF56935">
    <property type="entry name" value="Porins"/>
    <property type="match status" value="1"/>
</dbReference>
<dbReference type="RefSeq" id="WP_092012653.1">
    <property type="nucleotide sequence ID" value="NZ_FOXH01000002.1"/>
</dbReference>
<dbReference type="InterPro" id="IPR037066">
    <property type="entry name" value="Plug_dom_sf"/>
</dbReference>
<sequence>MRKFLFNLLLLMALVGQAIAQDRQVTGKVVSSDDSSPLPGVSVTLKGTTKGTNTDAQGHYKISVPSGGTLVFSFVGFKKQSIAVGSQNSVDVKLEADVAALEEVVVTALNQSRDKRSLGSSSQSVSTEKLNATRNTNVADALAGKVSGVQVFGQSGAKFGTPTIRIRGINSLTGADPLYVVDGTPTDINYVNMDDVESINVLKGPSATALYGNRASGGVIVITTKKGTKQDGVGIEVNHSTTFDQVSLLPTYQNEYGGGYSQDYGIFKFNPAVHPASWAAFNGQKILDYSADESWGPKMDGTLYRPWYSWIPSDPDFGKQVPLSPNPNNVRDFFNTGVTINNNIAFSKRGDNYSFRVSYTNITADGIIPNSNQKRDYLSVKVKNDLSKKFSMNLNLNYANERTLNRPADGYSGSNQTVGSFNQWFQRQLDMTQLKNYRNPDGTYRSWNITGPENTTPLYWDNPYTQVYENNSTVRNDKIFGDLGLTYKLTDFLSASVVARKDINNYNFDSKIASGTKRLANYTIGSVFAVEDNYEGLLSFNKKFGDITVNANGGGNIRQNSLNFISESTAGGLATPDLYNIGNSIGRPTTVNFMSKREVRSVYGSASIDYKDMIYLEATARNDWSSTLPKANNSYFYPSASLSFIFTELMDNRRVLSFGKIRGSVAQVGSDIGPYQINPTFLAINPAETGTGTTIAGNPTQYNPARLPNTNLKPGLSTSYEGGFDLKFFQNRLGLEVSVYTTDNVNQIVPLSVPSSSGYTSALINAGNIRSSGVELHLNAMAVKSRDFSWEIDVNVDKNRSKVIELADNLKAYRLDNIGATYGNQGAQSSPFAGVPIFGGSGLTLVAREGSDWGVIVGKKIRTYQALDAAGNKIDSPSNGKRMVGPDGFYLYDAGQDIASVLPDFKGGVFNTFKYKAFTLKVMFDFVVGGKFYSTTRMFNAGSGLSEQTAGLNDRGKPKRDDPSTGGGVRLDDAVKADGSPNDIYVDAQTLYETKLFDLNEYWTYDKTYVKMREINLGYSLPGLLLRKTPFKTASIAFLVRNPFLIYSKVGGGVDPSETSSMWGEGGQLPPVRSYGVNLKFSF</sequence>
<dbReference type="SUPFAM" id="SSF49464">
    <property type="entry name" value="Carboxypeptidase regulatory domain-like"/>
    <property type="match status" value="1"/>
</dbReference>
<dbReference type="InterPro" id="IPR023996">
    <property type="entry name" value="TonB-dep_OMP_SusC/RagA"/>
</dbReference>
<dbReference type="AlphaFoldDB" id="A0A1I5P148"/>
<feature type="compositionally biased region" description="Basic and acidic residues" evidence="8">
    <location>
        <begin position="954"/>
        <end position="963"/>
    </location>
</feature>
<accession>A0A1I5P148</accession>
<reference evidence="11 12" key="1">
    <citation type="submission" date="2016-10" db="EMBL/GenBank/DDBJ databases">
        <authorList>
            <person name="de Groot N.N."/>
        </authorList>
    </citation>
    <scope>NUCLEOTIDE SEQUENCE [LARGE SCALE GENOMIC DNA]</scope>
    <source>
        <strain evidence="12">E92,LMG 26720,CCM 7988</strain>
    </source>
</reference>
<dbReference type="GO" id="GO:0009279">
    <property type="term" value="C:cell outer membrane"/>
    <property type="evidence" value="ECO:0007669"/>
    <property type="project" value="UniProtKB-SubCell"/>
</dbReference>
<evidence type="ECO:0000256" key="2">
    <source>
        <dbReference type="ARBA" id="ARBA00022448"/>
    </source>
</evidence>
<dbReference type="InterPro" id="IPR036942">
    <property type="entry name" value="Beta-barrel_TonB_sf"/>
</dbReference>
<dbReference type="InterPro" id="IPR008969">
    <property type="entry name" value="CarboxyPept-like_regulatory"/>
</dbReference>
<dbReference type="InterPro" id="IPR039426">
    <property type="entry name" value="TonB-dep_rcpt-like"/>
</dbReference>
<evidence type="ECO:0000256" key="7">
    <source>
        <dbReference type="PROSITE-ProRule" id="PRU01360"/>
    </source>
</evidence>
<evidence type="ECO:0000256" key="6">
    <source>
        <dbReference type="ARBA" id="ARBA00023237"/>
    </source>
</evidence>
<keyword evidence="4 7" id="KW-0812">Transmembrane</keyword>
<dbReference type="InterPro" id="IPR023997">
    <property type="entry name" value="TonB-dep_OMP_SusC/RagA_CS"/>
</dbReference>
<dbReference type="Pfam" id="PF07715">
    <property type="entry name" value="Plug"/>
    <property type="match status" value="1"/>
</dbReference>
<evidence type="ECO:0000313" key="12">
    <source>
        <dbReference type="Proteomes" id="UP000199306"/>
    </source>
</evidence>
<dbReference type="PANTHER" id="PTHR30069">
    <property type="entry name" value="TONB-DEPENDENT OUTER MEMBRANE RECEPTOR"/>
    <property type="match status" value="1"/>
</dbReference>
<dbReference type="GO" id="GO:0044718">
    <property type="term" value="P:siderophore transmembrane transport"/>
    <property type="evidence" value="ECO:0007669"/>
    <property type="project" value="TreeGrafter"/>
</dbReference>
<comment type="similarity">
    <text evidence="7">Belongs to the TonB-dependent receptor family.</text>
</comment>
<dbReference type="NCBIfam" id="TIGR04056">
    <property type="entry name" value="OMP_RagA_SusC"/>
    <property type="match status" value="1"/>
</dbReference>
<feature type="chain" id="PRO_5011624809" evidence="9">
    <location>
        <begin position="21"/>
        <end position="1083"/>
    </location>
</feature>
<dbReference type="EMBL" id="FOXH01000002">
    <property type="protein sequence ID" value="SFP27727.1"/>
    <property type="molecule type" value="Genomic_DNA"/>
</dbReference>
<comment type="subcellular location">
    <subcellularLocation>
        <location evidence="1 7">Cell outer membrane</location>
        <topology evidence="1 7">Multi-pass membrane protein</topology>
    </subcellularLocation>
</comment>
<dbReference type="GO" id="GO:0015344">
    <property type="term" value="F:siderophore uptake transmembrane transporter activity"/>
    <property type="evidence" value="ECO:0007669"/>
    <property type="project" value="TreeGrafter"/>
</dbReference>
<keyword evidence="12" id="KW-1185">Reference proteome</keyword>
<dbReference type="PANTHER" id="PTHR30069:SF28">
    <property type="entry name" value="TONB-DEPENDENT RECEPTOR YNCD-RELATED"/>
    <property type="match status" value="1"/>
</dbReference>
<evidence type="ECO:0000256" key="4">
    <source>
        <dbReference type="ARBA" id="ARBA00022692"/>
    </source>
</evidence>
<dbReference type="Gene3D" id="2.60.40.1120">
    <property type="entry name" value="Carboxypeptidase-like, regulatory domain"/>
    <property type="match status" value="1"/>
</dbReference>
<keyword evidence="2 7" id="KW-0813">Transport</keyword>
<feature type="domain" description="TonB-dependent receptor plug" evidence="10">
    <location>
        <begin position="115"/>
        <end position="219"/>
    </location>
</feature>
<dbReference type="InterPro" id="IPR012910">
    <property type="entry name" value="Plug_dom"/>
</dbReference>
<evidence type="ECO:0000256" key="8">
    <source>
        <dbReference type="SAM" id="MobiDB-lite"/>
    </source>
</evidence>
<name>A0A1I5P148_9BACT</name>
<gene>
    <name evidence="11" type="ORF">SAMN04515674_102220</name>
</gene>
<dbReference type="Pfam" id="PF13715">
    <property type="entry name" value="CarbopepD_reg_2"/>
    <property type="match status" value="1"/>
</dbReference>
<dbReference type="Proteomes" id="UP000199306">
    <property type="component" value="Unassembled WGS sequence"/>
</dbReference>
<dbReference type="OrthoDB" id="9768177at2"/>
<dbReference type="NCBIfam" id="TIGR04057">
    <property type="entry name" value="SusC_RagA_signa"/>
    <property type="match status" value="1"/>
</dbReference>
<dbReference type="STRING" id="1079859.SAMN04515674_102220"/>
<evidence type="ECO:0000256" key="9">
    <source>
        <dbReference type="SAM" id="SignalP"/>
    </source>
</evidence>
<proteinExistence type="inferred from homology"/>
<feature type="region of interest" description="Disordered" evidence="8">
    <location>
        <begin position="947"/>
        <end position="973"/>
    </location>
</feature>
<keyword evidence="3 7" id="KW-1134">Transmembrane beta strand</keyword>
<dbReference type="Gene3D" id="2.40.170.20">
    <property type="entry name" value="TonB-dependent receptor, beta-barrel domain"/>
    <property type="match status" value="1"/>
</dbReference>
<evidence type="ECO:0000259" key="10">
    <source>
        <dbReference type="Pfam" id="PF07715"/>
    </source>
</evidence>
<feature type="signal peptide" evidence="9">
    <location>
        <begin position="1"/>
        <end position="20"/>
    </location>
</feature>
<evidence type="ECO:0000256" key="3">
    <source>
        <dbReference type="ARBA" id="ARBA00022452"/>
    </source>
</evidence>
<evidence type="ECO:0000313" key="11">
    <source>
        <dbReference type="EMBL" id="SFP27727.1"/>
    </source>
</evidence>